<sequence length="229" mass="26727">MEKASLKRSYRNSGSVQYNTKNRGQPYQVYGINSRYHPQTFHNIPHNLKPEGSQQVEFHTQNFHNIPQELASEGDTQQIEYAYQGGESHEGEVINMSEDQDAHYQSPETDYQVNNYQPQESYSLPSHPGYYGYHYRPPIPPTPHPLLPHKSKQQSAPYTYYYIGRHLWYIPLYFSIYFIVYVGLLVLKSIARHKVLFPENLQAAAAASTMRDLHVLRSIDQAQKRYLMK</sequence>
<proteinExistence type="predicted"/>
<evidence type="ECO:0000313" key="4">
    <source>
        <dbReference type="Proteomes" id="UP000494040"/>
    </source>
</evidence>
<dbReference type="AlphaFoldDB" id="A0A8I6RWW3"/>
<accession>A0A8I6RWW3</accession>
<keyword evidence="2" id="KW-0472">Membrane</keyword>
<keyword evidence="4" id="KW-1185">Reference proteome</keyword>
<dbReference type="KEGG" id="clec:106668509"/>
<organism evidence="3 4">
    <name type="scientific">Cimex lectularius</name>
    <name type="common">Bed bug</name>
    <name type="synonym">Acanthia lectularia</name>
    <dbReference type="NCBI Taxonomy" id="79782"/>
    <lineage>
        <taxon>Eukaryota</taxon>
        <taxon>Metazoa</taxon>
        <taxon>Ecdysozoa</taxon>
        <taxon>Arthropoda</taxon>
        <taxon>Hexapoda</taxon>
        <taxon>Insecta</taxon>
        <taxon>Pterygota</taxon>
        <taxon>Neoptera</taxon>
        <taxon>Paraneoptera</taxon>
        <taxon>Hemiptera</taxon>
        <taxon>Heteroptera</taxon>
        <taxon>Panheteroptera</taxon>
        <taxon>Cimicomorpha</taxon>
        <taxon>Cimicidae</taxon>
        <taxon>Cimex</taxon>
    </lineage>
</organism>
<keyword evidence="2" id="KW-0812">Transmembrane</keyword>
<evidence type="ECO:0000313" key="3">
    <source>
        <dbReference type="EnsemblMetazoa" id="XP_014252833.1"/>
    </source>
</evidence>
<feature type="transmembrane region" description="Helical" evidence="2">
    <location>
        <begin position="167"/>
        <end position="187"/>
    </location>
</feature>
<reference evidence="3" key="1">
    <citation type="submission" date="2022-01" db="UniProtKB">
        <authorList>
            <consortium name="EnsemblMetazoa"/>
        </authorList>
    </citation>
    <scope>IDENTIFICATION</scope>
</reference>
<protein>
    <submittedName>
        <fullName evidence="3">Uncharacterized protein</fullName>
    </submittedName>
</protein>
<keyword evidence="2" id="KW-1133">Transmembrane helix</keyword>
<name>A0A8I6RWW3_CIMLE</name>
<dbReference type="RefSeq" id="XP_014252833.1">
    <property type="nucleotide sequence ID" value="XM_014397347.2"/>
</dbReference>
<dbReference type="OrthoDB" id="8194095at2759"/>
<dbReference type="EnsemblMetazoa" id="XM_014397347.2">
    <property type="protein sequence ID" value="XP_014252833.1"/>
    <property type="gene ID" value="LOC106668509"/>
</dbReference>
<evidence type="ECO:0000256" key="1">
    <source>
        <dbReference type="SAM" id="MobiDB-lite"/>
    </source>
</evidence>
<dbReference type="GeneID" id="106668509"/>
<evidence type="ECO:0000256" key="2">
    <source>
        <dbReference type="SAM" id="Phobius"/>
    </source>
</evidence>
<feature type="region of interest" description="Disordered" evidence="1">
    <location>
        <begin position="1"/>
        <end position="25"/>
    </location>
</feature>
<feature type="compositionally biased region" description="Polar residues" evidence="1">
    <location>
        <begin position="11"/>
        <end position="25"/>
    </location>
</feature>
<feature type="compositionally biased region" description="Basic residues" evidence="1">
    <location>
        <begin position="1"/>
        <end position="10"/>
    </location>
</feature>
<dbReference type="Proteomes" id="UP000494040">
    <property type="component" value="Unassembled WGS sequence"/>
</dbReference>